<dbReference type="Pfam" id="PF13472">
    <property type="entry name" value="Lipase_GDSL_2"/>
    <property type="match status" value="1"/>
</dbReference>
<dbReference type="Proteomes" id="UP000824180">
    <property type="component" value="Unassembled WGS sequence"/>
</dbReference>
<evidence type="ECO:0000313" key="4">
    <source>
        <dbReference type="Proteomes" id="UP000824180"/>
    </source>
</evidence>
<dbReference type="GO" id="GO:0004622">
    <property type="term" value="F:phosphatidylcholine lysophospholipase activity"/>
    <property type="evidence" value="ECO:0007669"/>
    <property type="project" value="TreeGrafter"/>
</dbReference>
<dbReference type="CDD" id="cd04506">
    <property type="entry name" value="SGNH_hydrolase_YpmR_like"/>
    <property type="match status" value="1"/>
</dbReference>
<feature type="domain" description="SGNH hydrolase-type esterase" evidence="2">
    <location>
        <begin position="50"/>
        <end position="285"/>
    </location>
</feature>
<evidence type="ECO:0000259" key="2">
    <source>
        <dbReference type="Pfam" id="PF13472"/>
    </source>
</evidence>
<dbReference type="Gene3D" id="3.40.50.1110">
    <property type="entry name" value="SGNH hydrolase"/>
    <property type="match status" value="1"/>
</dbReference>
<protein>
    <submittedName>
        <fullName evidence="3">SGNH/GDSL hydrolase family protein</fullName>
    </submittedName>
</protein>
<keyword evidence="1" id="KW-0472">Membrane</keyword>
<keyword evidence="1" id="KW-0812">Transmembrane</keyword>
<gene>
    <name evidence="3" type="ORF">H9843_01740</name>
</gene>
<evidence type="ECO:0000313" key="3">
    <source>
        <dbReference type="EMBL" id="MBU3829613.1"/>
    </source>
</evidence>
<name>A0A9E2KTV3_9LACO</name>
<keyword evidence="3" id="KW-0378">Hydrolase</keyword>
<dbReference type="InterPro" id="IPR013830">
    <property type="entry name" value="SGNH_hydro"/>
</dbReference>
<dbReference type="AlphaFoldDB" id="A0A9E2KTV3"/>
<accession>A0A9E2KTV3</accession>
<reference evidence="3" key="2">
    <citation type="submission" date="2021-04" db="EMBL/GenBank/DDBJ databases">
        <authorList>
            <person name="Gilroy R."/>
        </authorList>
    </citation>
    <scope>NUCLEOTIDE SEQUENCE</scope>
    <source>
        <strain evidence="3">876</strain>
    </source>
</reference>
<feature type="transmembrane region" description="Helical" evidence="1">
    <location>
        <begin position="7"/>
        <end position="24"/>
    </location>
</feature>
<dbReference type="PANTHER" id="PTHR30383:SF27">
    <property type="entry name" value="SPORE GERMINATION LIPASE LIPC"/>
    <property type="match status" value="1"/>
</dbReference>
<keyword evidence="1" id="KW-1133">Transmembrane helix</keyword>
<dbReference type="PANTHER" id="PTHR30383">
    <property type="entry name" value="THIOESTERASE 1/PROTEASE 1/LYSOPHOSPHOLIPASE L1"/>
    <property type="match status" value="1"/>
</dbReference>
<evidence type="ECO:0000256" key="1">
    <source>
        <dbReference type="SAM" id="Phobius"/>
    </source>
</evidence>
<dbReference type="InterPro" id="IPR051532">
    <property type="entry name" value="Ester_Hydrolysis_Enzymes"/>
</dbReference>
<dbReference type="InterPro" id="IPR036514">
    <property type="entry name" value="SGNH_hydro_sf"/>
</dbReference>
<sequence>MKKRTWTWLVVLAILIVGGGWFSYQHFGNPQNVSERRVKRVEKKHVKLVAVGDSLTYGQGDEKKDGGYVGIIKQKIQHKYTKTKVSTVNYGVSGDRSDQILSRINSQKQIRKDLKSADVIVMTVGGNDLMQTLEKDIMMQSQSQIQSSINQSQKKYEQKLRDLFTTVRKENRRAPIFVLSIYNPVYTYFPDVTTINNSISQWNRATDNVTKDYSKMHFVNIEQIMSYGQYQTKEQREQLVNQEEKINHGKVKQSQLLSIMDNKNHNLNEYISTEDNFHPNHLGYEHMAKQLFKSMVKYDSWEFVRKIVNG</sequence>
<organism evidence="3 4">
    <name type="scientific">Candidatus Limosilactobacillus merdavium</name>
    <dbReference type="NCBI Taxonomy" id="2838651"/>
    <lineage>
        <taxon>Bacteria</taxon>
        <taxon>Bacillati</taxon>
        <taxon>Bacillota</taxon>
        <taxon>Bacilli</taxon>
        <taxon>Lactobacillales</taxon>
        <taxon>Lactobacillaceae</taxon>
        <taxon>Limosilactobacillus</taxon>
    </lineage>
</organism>
<comment type="caution">
    <text evidence="3">The sequence shown here is derived from an EMBL/GenBank/DDBJ whole genome shotgun (WGS) entry which is preliminary data.</text>
</comment>
<dbReference type="SUPFAM" id="SSF52266">
    <property type="entry name" value="SGNH hydrolase"/>
    <property type="match status" value="1"/>
</dbReference>
<dbReference type="EMBL" id="JAHLFK010000012">
    <property type="protein sequence ID" value="MBU3829613.1"/>
    <property type="molecule type" value="Genomic_DNA"/>
</dbReference>
<proteinExistence type="predicted"/>
<reference evidence="3" key="1">
    <citation type="journal article" date="2021" name="PeerJ">
        <title>Extensive microbial diversity within the chicken gut microbiome revealed by metagenomics and culture.</title>
        <authorList>
            <person name="Gilroy R."/>
            <person name="Ravi A."/>
            <person name="Getino M."/>
            <person name="Pursley I."/>
            <person name="Horton D.L."/>
            <person name="Alikhan N.F."/>
            <person name="Baker D."/>
            <person name="Gharbi K."/>
            <person name="Hall N."/>
            <person name="Watson M."/>
            <person name="Adriaenssens E.M."/>
            <person name="Foster-Nyarko E."/>
            <person name="Jarju S."/>
            <person name="Secka A."/>
            <person name="Antonio M."/>
            <person name="Oren A."/>
            <person name="Chaudhuri R.R."/>
            <person name="La Ragione R."/>
            <person name="Hildebrand F."/>
            <person name="Pallen M.J."/>
        </authorList>
    </citation>
    <scope>NUCLEOTIDE SEQUENCE</scope>
    <source>
        <strain evidence="3">876</strain>
    </source>
</reference>